<feature type="compositionally biased region" description="Basic and acidic residues" evidence="1">
    <location>
        <begin position="696"/>
        <end position="717"/>
    </location>
</feature>
<accession>A0A2C6L7S0</accession>
<gene>
    <name evidence="2" type="ORF">CSUI_002859</name>
</gene>
<feature type="region of interest" description="Disordered" evidence="1">
    <location>
        <begin position="139"/>
        <end position="209"/>
    </location>
</feature>
<dbReference type="VEuPathDB" id="ToxoDB:CSUI_002859"/>
<feature type="compositionally biased region" description="Polar residues" evidence="1">
    <location>
        <begin position="452"/>
        <end position="461"/>
    </location>
</feature>
<feature type="compositionally biased region" description="Basic residues" evidence="1">
    <location>
        <begin position="559"/>
        <end position="571"/>
    </location>
</feature>
<feature type="compositionally biased region" description="Polar residues" evidence="1">
    <location>
        <begin position="87"/>
        <end position="98"/>
    </location>
</feature>
<dbReference type="RefSeq" id="XP_067924962.1">
    <property type="nucleotide sequence ID" value="XM_068063058.1"/>
</dbReference>
<feature type="compositionally biased region" description="Pro residues" evidence="1">
    <location>
        <begin position="411"/>
        <end position="422"/>
    </location>
</feature>
<dbReference type="AlphaFoldDB" id="A0A2C6L7S0"/>
<feature type="compositionally biased region" description="Basic and acidic residues" evidence="1">
    <location>
        <begin position="139"/>
        <end position="180"/>
    </location>
</feature>
<feature type="compositionally biased region" description="Low complexity" evidence="1">
    <location>
        <begin position="354"/>
        <end position="363"/>
    </location>
</feature>
<dbReference type="GeneID" id="94426269"/>
<organism evidence="2 3">
    <name type="scientific">Cystoisospora suis</name>
    <dbReference type="NCBI Taxonomy" id="483139"/>
    <lineage>
        <taxon>Eukaryota</taxon>
        <taxon>Sar</taxon>
        <taxon>Alveolata</taxon>
        <taxon>Apicomplexa</taxon>
        <taxon>Conoidasida</taxon>
        <taxon>Coccidia</taxon>
        <taxon>Eucoccidiorida</taxon>
        <taxon>Eimeriorina</taxon>
        <taxon>Sarcocystidae</taxon>
        <taxon>Cystoisospora</taxon>
    </lineage>
</organism>
<name>A0A2C6L7S0_9APIC</name>
<dbReference type="OrthoDB" id="354956at2759"/>
<dbReference type="Proteomes" id="UP000221165">
    <property type="component" value="Unassembled WGS sequence"/>
</dbReference>
<evidence type="ECO:0000313" key="3">
    <source>
        <dbReference type="Proteomes" id="UP000221165"/>
    </source>
</evidence>
<feature type="compositionally biased region" description="Polar residues" evidence="1">
    <location>
        <begin position="547"/>
        <end position="556"/>
    </location>
</feature>
<feature type="compositionally biased region" description="Low complexity" evidence="1">
    <location>
        <begin position="69"/>
        <end position="84"/>
    </location>
</feature>
<keyword evidence="3" id="KW-1185">Reference proteome</keyword>
<evidence type="ECO:0000313" key="2">
    <source>
        <dbReference type="EMBL" id="PHJ23286.1"/>
    </source>
</evidence>
<comment type="caution">
    <text evidence="2">The sequence shown here is derived from an EMBL/GenBank/DDBJ whole genome shotgun (WGS) entry which is preliminary data.</text>
</comment>
<feature type="compositionally biased region" description="Low complexity" evidence="1">
    <location>
        <begin position="462"/>
        <end position="475"/>
    </location>
</feature>
<feature type="compositionally biased region" description="Polar residues" evidence="1">
    <location>
        <begin position="181"/>
        <end position="199"/>
    </location>
</feature>
<evidence type="ECO:0000256" key="1">
    <source>
        <dbReference type="SAM" id="MobiDB-lite"/>
    </source>
</evidence>
<proteinExistence type="predicted"/>
<reference evidence="2 3" key="1">
    <citation type="journal article" date="2017" name="Int. J. Parasitol.">
        <title>The genome of the protozoan parasite Cystoisospora suis and a reverse vaccinology approach to identify vaccine candidates.</title>
        <authorList>
            <person name="Palmieri N."/>
            <person name="Shrestha A."/>
            <person name="Ruttkowski B."/>
            <person name="Beck T."/>
            <person name="Vogl C."/>
            <person name="Tomley F."/>
            <person name="Blake D.P."/>
            <person name="Joachim A."/>
        </authorList>
    </citation>
    <scope>NUCLEOTIDE SEQUENCE [LARGE SCALE GENOMIC DNA]</scope>
    <source>
        <strain evidence="2 3">Wien I</strain>
    </source>
</reference>
<feature type="region of interest" description="Disordered" evidence="1">
    <location>
        <begin position="69"/>
        <end position="99"/>
    </location>
</feature>
<protein>
    <submittedName>
        <fullName evidence="2">Dense granular protein gra10</fullName>
    </submittedName>
</protein>
<feature type="compositionally biased region" description="Polar residues" evidence="1">
    <location>
        <begin position="666"/>
        <end position="682"/>
    </location>
</feature>
<feature type="compositionally biased region" description="Basic and acidic residues" evidence="1">
    <location>
        <begin position="583"/>
        <end position="601"/>
    </location>
</feature>
<feature type="compositionally biased region" description="Basic and acidic residues" evidence="1">
    <location>
        <begin position="623"/>
        <end position="637"/>
    </location>
</feature>
<dbReference type="EMBL" id="MIGC01001214">
    <property type="protein sequence ID" value="PHJ23286.1"/>
    <property type="molecule type" value="Genomic_DNA"/>
</dbReference>
<feature type="region of interest" description="Disordered" evidence="1">
    <location>
        <begin position="452"/>
        <end position="476"/>
    </location>
</feature>
<feature type="region of interest" description="Disordered" evidence="1">
    <location>
        <begin position="547"/>
        <end position="717"/>
    </location>
</feature>
<feature type="region of interest" description="Disordered" evidence="1">
    <location>
        <begin position="348"/>
        <end position="431"/>
    </location>
</feature>
<feature type="compositionally biased region" description="Low complexity" evidence="1">
    <location>
        <begin position="371"/>
        <end position="386"/>
    </location>
</feature>
<sequence>MNFISPSHVVGIAYHLLSSGVHTAKGPGMSSGGIPGSHELIGEGSSHRLFTSTGEVGGDSGTILSELNRSSSGVGGSSRENVGNQHAMESQQQANETPTHFVYLLPPEDLKLMREHSMIVLDKSSTIAATLSRFRERHDALQTQEKTDVKIEQDKEENDNRDKSADQGEKVDSGDTRKDGTLNSRMTGTCGDSLSSPFSSRDVPSVKENQREDSVYITPVCLSGGGTSFSIGGFAHIEIEGCVDDGDSMRNLILQRWHHADIHSLVYHVKWRVKYGTMPMLPSRKQPLCNLLGAHRRQFLSTFVPGSVAGLLQRNVFHGGVVEAVVEASKYQEVMQCIQDYAEFGSRPTEPWPHTGAASAGNSHAGGGASSKGSGATAPSATGGSHHQQTSTAKNGMSGSLNGGGNDQKSIPPPPPVRPPESPGGVAGNQLCIGPGTAIAAVHGLQSSDQLSVSSANSQGEGTACSGGTSSGSTVTREEHQEYGIPVEVGPPPLGLNGEPGEASNPYMGYCALLPFLTEEQFHHVRRLQKKAIKLCGYKRPFSSVEGSTVFVSSSEGKQRKHRKRKRKKPKSCSSDGGSDVGEVIKENEVRGTTDDLEPRTEPAGSAYAATNDSPAAGEAAGDDARVSIHSKGEGNHDTTGGHARLAVGKPLPPVPPPLLGKSSSHTDSTSLNGAESGQIRSVKQEEQEEPSPVADARERLGTRAQFEEKHELIEAR</sequence>